<feature type="repeat" description="RCC1" evidence="24">
    <location>
        <begin position="607"/>
        <end position="659"/>
    </location>
</feature>
<reference evidence="28" key="1">
    <citation type="submission" date="2025-08" db="UniProtKB">
        <authorList>
            <consortium name="RefSeq"/>
        </authorList>
    </citation>
    <scope>IDENTIFICATION</scope>
    <source>
        <tissue evidence="28">Blood</tissue>
    </source>
</reference>
<dbReference type="InterPro" id="IPR058923">
    <property type="entry name" value="RCC1-like_dom"/>
</dbReference>
<keyword evidence="13" id="KW-0498">Mitosis</keyword>
<evidence type="ECO:0000256" key="19">
    <source>
        <dbReference type="ARBA" id="ARBA00048659"/>
    </source>
</evidence>
<evidence type="ECO:0000256" key="23">
    <source>
        <dbReference type="ARBA" id="ARBA00082685"/>
    </source>
</evidence>
<evidence type="ECO:0000256" key="10">
    <source>
        <dbReference type="ARBA" id="ARBA00022723"/>
    </source>
</evidence>
<feature type="region of interest" description="Disordered" evidence="25">
    <location>
        <begin position="736"/>
        <end position="772"/>
    </location>
</feature>
<feature type="compositionally biased region" description="Basic and acidic residues" evidence="25">
    <location>
        <begin position="1"/>
        <end position="11"/>
    </location>
</feature>
<keyword evidence="16" id="KW-0460">Magnesium</keyword>
<evidence type="ECO:0000256" key="6">
    <source>
        <dbReference type="ARBA" id="ARBA00022527"/>
    </source>
</evidence>
<keyword evidence="5" id="KW-0963">Cytoplasm</keyword>
<dbReference type="InterPro" id="IPR008271">
    <property type="entry name" value="Ser/Thr_kinase_AS"/>
</dbReference>
<evidence type="ECO:0000256" key="22">
    <source>
        <dbReference type="ARBA" id="ARBA00078241"/>
    </source>
</evidence>
<keyword evidence="14 28" id="KW-0418">Kinase</keyword>
<evidence type="ECO:0000256" key="12">
    <source>
        <dbReference type="ARBA" id="ARBA00022741"/>
    </source>
</evidence>
<dbReference type="SUPFAM" id="SSF50985">
    <property type="entry name" value="RCC1/BLIP-II"/>
    <property type="match status" value="1"/>
</dbReference>
<evidence type="ECO:0000256" key="14">
    <source>
        <dbReference type="ARBA" id="ARBA00022777"/>
    </source>
</evidence>
<sequence>MSLGEYERHCDSISSDFGSESSSRSGPRPAPPVLGGEQEELHYVPIRILGRGAFGEATLYRRTEDDSLVVWKEVDLTRLSEKERRDALNEIVILALLQHDNIIAYYNHFMDNTTLLIELEYCNGGNLYDKILRQKDKLFEEEMVVWYLFQIASAVSCIHREGILHRDIKTLNIFLTKANLIKLGDYGLAKKLNSEYSMAETLVGTPYYMSPELCQGVKYNFKSDIWAVGCVAFELLTLKRTFDATNPLNLCVKIVQGNRAMEVDSNVYSLDLIQMVHSCLDQDPEKRPTADELLDSPLLSKRRREMEEKVALLNGPNKRPRSSTMNEAPIAVVTSRTSEVYVWGGGKSTPQKLDVIKSGCSARQVCAGNTHFAVVTVEKELYTWVNMQGGTKLHGQLGHGDRASYRQPKHVEKLQGKAIRQVSCGDDFTVCITDEGQVFAFGSDYYGCIGVGKAFGSEVLEPEQLNFFLSNSVEQVSCGDNHVAVLTRNREVYTWGCGEYGRLGLDSEDDHSIPQKVEIQKTSNIVSVQCGSDGTFLLTQAGKVLACGLNEFNKLGLNQCTSGIINHDAYQEIPYTTSFTLAKKLSFYKIRTIAPGKTHTAAIDERGRLLTFGSNKCGQLGVGDYKKRLGINLLGGPLGGKQVIRVSCGDEFTIAATDDNHIFAWGNGGNGRLALTPAERAHSSDICTSWPRPIFGSLHYVPDLSCRGWHTIIIVEKVINSKTILRSSSSGLSIGTVAQSSTAEGGEDEESERESETPDPSRGFRGTMEADHGMGDRISAMEDIRDSSAVASSSCPSWLRKELENAEFIPMPETPSLVSLNSSGSEKETLPYKELKGLHLPSPPTVDINKSTTEPLNLLDTAEACSGEKTSVVPTACKCSLLQAELQRLNALVLKCLADQQKLQQETTRLSAQLQNISRMEGTHLLEAHTKATQTSKEEMEADLKPDLDSDSWCLLGTDSCRFSL</sequence>
<dbReference type="GO" id="GO:0005813">
    <property type="term" value="C:centrosome"/>
    <property type="evidence" value="ECO:0007669"/>
    <property type="project" value="TreeGrafter"/>
</dbReference>
<evidence type="ECO:0000256" key="3">
    <source>
        <dbReference type="ARBA" id="ARBA00010886"/>
    </source>
</evidence>
<keyword evidence="12" id="KW-0547">Nucleotide-binding</keyword>
<keyword evidence="27" id="KW-1185">Reference proteome</keyword>
<dbReference type="Pfam" id="PF00069">
    <property type="entry name" value="Pkinase"/>
    <property type="match status" value="1"/>
</dbReference>
<feature type="repeat" description="RCC1" evidence="24">
    <location>
        <begin position="490"/>
        <end position="541"/>
    </location>
</feature>
<keyword evidence="9" id="KW-0808">Transferase</keyword>
<gene>
    <name evidence="28" type="primary">NEK9</name>
</gene>
<dbReference type="GeneID" id="129323857"/>
<dbReference type="GO" id="GO:0046872">
    <property type="term" value="F:metal ion binding"/>
    <property type="evidence" value="ECO:0007669"/>
    <property type="project" value="UniProtKB-KW"/>
</dbReference>
<evidence type="ECO:0000256" key="8">
    <source>
        <dbReference type="ARBA" id="ARBA00022618"/>
    </source>
</evidence>
<evidence type="ECO:0000256" key="21">
    <source>
        <dbReference type="ARBA" id="ARBA00067736"/>
    </source>
</evidence>
<evidence type="ECO:0000256" key="24">
    <source>
        <dbReference type="PROSITE-ProRule" id="PRU00235"/>
    </source>
</evidence>
<name>A0AA97IVZ8_EUBMA</name>
<dbReference type="SUPFAM" id="SSF56112">
    <property type="entry name" value="Protein kinase-like (PK-like)"/>
    <property type="match status" value="1"/>
</dbReference>
<dbReference type="CTD" id="91754"/>
<evidence type="ECO:0000256" key="18">
    <source>
        <dbReference type="ARBA" id="ARBA00023306"/>
    </source>
</evidence>
<comment type="similarity">
    <text evidence="3">Belongs to the protein kinase superfamily. NEK Ser/Thr protein kinase family. NIMA subfamily.</text>
</comment>
<dbReference type="CDD" id="cd08221">
    <property type="entry name" value="STKc_Nek9"/>
    <property type="match status" value="1"/>
</dbReference>
<proteinExistence type="inferred from homology"/>
<dbReference type="PROSITE" id="PS00108">
    <property type="entry name" value="PROTEIN_KINASE_ST"/>
    <property type="match status" value="1"/>
</dbReference>
<accession>A0AA97IVZ8</accession>
<comment type="cofactor">
    <cofactor evidence="1">
        <name>Mg(2+)</name>
        <dbReference type="ChEBI" id="CHEBI:18420"/>
    </cofactor>
</comment>
<keyword evidence="10" id="KW-0479">Metal-binding</keyword>
<dbReference type="FunFam" id="1.10.510.10:FF:000602">
    <property type="entry name" value="serine/threonine-protein kinase Nek9"/>
    <property type="match status" value="1"/>
</dbReference>
<evidence type="ECO:0000256" key="13">
    <source>
        <dbReference type="ARBA" id="ARBA00022776"/>
    </source>
</evidence>
<dbReference type="InterPro" id="IPR000408">
    <property type="entry name" value="Reg_chr_condens"/>
</dbReference>
<keyword evidence="7" id="KW-0597">Phosphoprotein</keyword>
<evidence type="ECO:0000256" key="9">
    <source>
        <dbReference type="ARBA" id="ARBA00022679"/>
    </source>
</evidence>
<dbReference type="InterPro" id="IPR000719">
    <property type="entry name" value="Prot_kinase_dom"/>
</dbReference>
<evidence type="ECO:0000256" key="4">
    <source>
        <dbReference type="ARBA" id="ARBA00012513"/>
    </source>
</evidence>
<feature type="repeat" description="RCC1" evidence="24">
    <location>
        <begin position="660"/>
        <end position="717"/>
    </location>
</feature>
<dbReference type="FunFam" id="3.30.200.20:FF:000097">
    <property type="entry name" value="Probable serine/threonine-protein kinase nek1"/>
    <property type="match status" value="1"/>
</dbReference>
<dbReference type="FunFam" id="2.130.10.30:FF:000118">
    <property type="match status" value="1"/>
</dbReference>
<dbReference type="InterPro" id="IPR011009">
    <property type="entry name" value="Kinase-like_dom_sf"/>
</dbReference>
<dbReference type="SMART" id="SM00220">
    <property type="entry name" value="S_TKc"/>
    <property type="match status" value="1"/>
</dbReference>
<comment type="subcellular location">
    <subcellularLocation>
        <location evidence="2">Cytoplasm</location>
    </subcellularLocation>
</comment>
<comment type="catalytic activity">
    <reaction evidence="20">
        <text>L-seryl-[protein] + ATP = O-phospho-L-seryl-[protein] + ADP + H(+)</text>
        <dbReference type="Rhea" id="RHEA:17989"/>
        <dbReference type="Rhea" id="RHEA-COMP:9863"/>
        <dbReference type="Rhea" id="RHEA-COMP:11604"/>
        <dbReference type="ChEBI" id="CHEBI:15378"/>
        <dbReference type="ChEBI" id="CHEBI:29999"/>
        <dbReference type="ChEBI" id="CHEBI:30616"/>
        <dbReference type="ChEBI" id="CHEBI:83421"/>
        <dbReference type="ChEBI" id="CHEBI:456216"/>
        <dbReference type="EC" id="2.7.11.1"/>
    </reaction>
    <physiologicalReaction direction="left-to-right" evidence="20">
        <dbReference type="Rhea" id="RHEA:17990"/>
    </physiologicalReaction>
</comment>
<dbReference type="EC" id="2.7.11.1" evidence="4"/>
<evidence type="ECO:0000256" key="2">
    <source>
        <dbReference type="ARBA" id="ARBA00004496"/>
    </source>
</evidence>
<feature type="repeat" description="RCC1" evidence="24">
    <location>
        <begin position="436"/>
        <end position="489"/>
    </location>
</feature>
<evidence type="ECO:0000256" key="1">
    <source>
        <dbReference type="ARBA" id="ARBA00001946"/>
    </source>
</evidence>
<evidence type="ECO:0000256" key="7">
    <source>
        <dbReference type="ARBA" id="ARBA00022553"/>
    </source>
</evidence>
<keyword evidence="17" id="KW-0175">Coiled coil</keyword>
<evidence type="ECO:0000256" key="5">
    <source>
        <dbReference type="ARBA" id="ARBA00022490"/>
    </source>
</evidence>
<dbReference type="Pfam" id="PF25390">
    <property type="entry name" value="WD40_RLD"/>
    <property type="match status" value="1"/>
</dbReference>
<dbReference type="InterPro" id="IPR009091">
    <property type="entry name" value="RCC1/BLIP-II"/>
</dbReference>
<evidence type="ECO:0000256" key="17">
    <source>
        <dbReference type="ARBA" id="ARBA00023054"/>
    </source>
</evidence>
<dbReference type="PROSITE" id="PS50012">
    <property type="entry name" value="RCC1_3"/>
    <property type="match status" value="6"/>
</dbReference>
<feature type="region of interest" description="Disordered" evidence="25">
    <location>
        <begin position="1"/>
        <end position="35"/>
    </location>
</feature>
<evidence type="ECO:0000256" key="16">
    <source>
        <dbReference type="ARBA" id="ARBA00022842"/>
    </source>
</evidence>
<feature type="domain" description="Protein kinase" evidence="26">
    <location>
        <begin position="43"/>
        <end position="299"/>
    </location>
</feature>
<dbReference type="Proteomes" id="UP001190640">
    <property type="component" value="Chromosome 2"/>
</dbReference>
<evidence type="ECO:0000313" key="27">
    <source>
        <dbReference type="Proteomes" id="UP001190640"/>
    </source>
</evidence>
<comment type="catalytic activity">
    <reaction evidence="19">
        <text>L-threonyl-[protein] + ATP = O-phospho-L-threonyl-[protein] + ADP + H(+)</text>
        <dbReference type="Rhea" id="RHEA:46608"/>
        <dbReference type="Rhea" id="RHEA-COMP:11060"/>
        <dbReference type="Rhea" id="RHEA-COMP:11605"/>
        <dbReference type="ChEBI" id="CHEBI:15378"/>
        <dbReference type="ChEBI" id="CHEBI:30013"/>
        <dbReference type="ChEBI" id="CHEBI:30616"/>
        <dbReference type="ChEBI" id="CHEBI:61977"/>
        <dbReference type="ChEBI" id="CHEBI:456216"/>
        <dbReference type="EC" id="2.7.11.1"/>
    </reaction>
    <physiologicalReaction direction="left-to-right" evidence="19">
        <dbReference type="Rhea" id="RHEA:46609"/>
    </physiologicalReaction>
</comment>
<dbReference type="PANTHER" id="PTHR44535">
    <property type="entry name" value="PROTEIN CBG16200"/>
    <property type="match status" value="1"/>
</dbReference>
<dbReference type="GO" id="GO:0005524">
    <property type="term" value="F:ATP binding"/>
    <property type="evidence" value="ECO:0007669"/>
    <property type="project" value="UniProtKB-KW"/>
</dbReference>
<dbReference type="FunFam" id="2.130.10.30:FF:000021">
    <property type="entry name" value="serine/threonine-protein kinase Nek9 isoform X2"/>
    <property type="match status" value="1"/>
</dbReference>
<evidence type="ECO:0000256" key="11">
    <source>
        <dbReference type="ARBA" id="ARBA00022737"/>
    </source>
</evidence>
<evidence type="ECO:0000259" key="26">
    <source>
        <dbReference type="PROSITE" id="PS50011"/>
    </source>
</evidence>
<dbReference type="PRINTS" id="PR00633">
    <property type="entry name" value="RCCNDNSATION"/>
</dbReference>
<feature type="repeat" description="RCC1" evidence="24">
    <location>
        <begin position="379"/>
        <end position="435"/>
    </location>
</feature>
<dbReference type="RefSeq" id="XP_054826601.1">
    <property type="nucleotide sequence ID" value="XM_054970626.1"/>
</dbReference>
<dbReference type="AlphaFoldDB" id="A0AA97IVZ8"/>
<organism evidence="27 28">
    <name type="scientific">Eublepharis macularius</name>
    <name type="common">Leopard gecko</name>
    <name type="synonym">Cyrtodactylus macularius</name>
    <dbReference type="NCBI Taxonomy" id="481883"/>
    <lineage>
        <taxon>Eukaryota</taxon>
        <taxon>Metazoa</taxon>
        <taxon>Chordata</taxon>
        <taxon>Craniata</taxon>
        <taxon>Vertebrata</taxon>
        <taxon>Euteleostomi</taxon>
        <taxon>Lepidosauria</taxon>
        <taxon>Squamata</taxon>
        <taxon>Bifurcata</taxon>
        <taxon>Gekkota</taxon>
        <taxon>Eublepharidae</taxon>
        <taxon>Eublepharinae</taxon>
        <taxon>Eublepharis</taxon>
    </lineage>
</organism>
<evidence type="ECO:0000256" key="25">
    <source>
        <dbReference type="SAM" id="MobiDB-lite"/>
    </source>
</evidence>
<keyword evidence="18" id="KW-0131">Cell cycle</keyword>
<dbReference type="PROSITE" id="PS50011">
    <property type="entry name" value="PROTEIN_KINASE_DOM"/>
    <property type="match status" value="1"/>
</dbReference>
<keyword evidence="11" id="KW-0677">Repeat</keyword>
<dbReference type="Gene3D" id="3.30.200.20">
    <property type="entry name" value="Phosphorylase Kinase, domain 1"/>
    <property type="match status" value="1"/>
</dbReference>
<evidence type="ECO:0000313" key="28">
    <source>
        <dbReference type="RefSeq" id="XP_054826601.1"/>
    </source>
</evidence>
<dbReference type="GO" id="GO:0005737">
    <property type="term" value="C:cytoplasm"/>
    <property type="evidence" value="ECO:0007669"/>
    <property type="project" value="UniProtKB-SubCell"/>
</dbReference>
<dbReference type="InterPro" id="IPR042767">
    <property type="entry name" value="Nek9_STKc"/>
</dbReference>
<feature type="repeat" description="RCC1" evidence="24">
    <location>
        <begin position="542"/>
        <end position="606"/>
    </location>
</feature>
<keyword evidence="6" id="KW-0723">Serine/threonine-protein kinase</keyword>
<dbReference type="InterPro" id="IPR051997">
    <property type="entry name" value="STK_NEK"/>
</dbReference>
<protein>
    <recommendedName>
        <fullName evidence="21">Serine/threonine-protein kinase Nek9</fullName>
        <ecNumber evidence="4">2.7.11.1</ecNumber>
    </recommendedName>
    <alternativeName>
        <fullName evidence="22">Nercc1 kinase</fullName>
    </alternativeName>
    <alternativeName>
        <fullName evidence="23">Never in mitosis A-related kinase 9</fullName>
    </alternativeName>
</protein>
<evidence type="ECO:0000256" key="15">
    <source>
        <dbReference type="ARBA" id="ARBA00022840"/>
    </source>
</evidence>
<keyword evidence="8" id="KW-0132">Cell division</keyword>
<dbReference type="GO" id="GO:0051301">
    <property type="term" value="P:cell division"/>
    <property type="evidence" value="ECO:0007669"/>
    <property type="project" value="UniProtKB-KW"/>
</dbReference>
<dbReference type="Gene3D" id="2.130.10.30">
    <property type="entry name" value="Regulator of chromosome condensation 1/beta-lactamase-inhibitor protein II"/>
    <property type="match status" value="2"/>
</dbReference>
<feature type="compositionally biased region" description="Low complexity" evidence="25">
    <location>
        <begin position="12"/>
        <end position="25"/>
    </location>
</feature>
<dbReference type="PANTHER" id="PTHR44535:SF1">
    <property type="entry name" value="SERINE_THREONINE-PROTEIN KINASE NEK9"/>
    <property type="match status" value="1"/>
</dbReference>
<dbReference type="GO" id="GO:0019901">
    <property type="term" value="F:protein kinase binding"/>
    <property type="evidence" value="ECO:0007669"/>
    <property type="project" value="TreeGrafter"/>
</dbReference>
<keyword evidence="15" id="KW-0067">ATP-binding</keyword>
<dbReference type="Gene3D" id="1.10.510.10">
    <property type="entry name" value="Transferase(Phosphotransferase) domain 1"/>
    <property type="match status" value="1"/>
</dbReference>
<dbReference type="GO" id="GO:0004674">
    <property type="term" value="F:protein serine/threonine kinase activity"/>
    <property type="evidence" value="ECO:0007669"/>
    <property type="project" value="UniProtKB-KW"/>
</dbReference>
<evidence type="ECO:0000256" key="20">
    <source>
        <dbReference type="ARBA" id="ARBA00048977"/>
    </source>
</evidence>